<dbReference type="KEGG" id="sasa:106570955"/>
<dbReference type="AlphaFoldDB" id="A0A1S3M7I5"/>
<feature type="signal peptide" evidence="1">
    <location>
        <begin position="1"/>
        <end position="16"/>
    </location>
</feature>
<dbReference type="Pfam" id="PF12937">
    <property type="entry name" value="F-box-like"/>
    <property type="match status" value="1"/>
</dbReference>
<dbReference type="Bgee" id="ENSSSAG00000044793">
    <property type="expression patterns" value="Expressed in midgut and 22 other cell types or tissues"/>
</dbReference>
<dbReference type="PANTHER" id="PTHR20933">
    <property type="entry name" value="F-BOX ONLY PROTEIN 33"/>
    <property type="match status" value="1"/>
</dbReference>
<dbReference type="PaxDb" id="8030-ENSSSAP00000040733"/>
<feature type="chain" id="PRO_5045309812" evidence="1">
    <location>
        <begin position="17"/>
        <end position="432"/>
    </location>
</feature>
<organism evidence="3 4">
    <name type="scientific">Salmo salar</name>
    <name type="common">Atlantic salmon</name>
    <dbReference type="NCBI Taxonomy" id="8030"/>
    <lineage>
        <taxon>Eukaryota</taxon>
        <taxon>Metazoa</taxon>
        <taxon>Chordata</taxon>
        <taxon>Craniata</taxon>
        <taxon>Vertebrata</taxon>
        <taxon>Euteleostomi</taxon>
        <taxon>Actinopterygii</taxon>
        <taxon>Neopterygii</taxon>
        <taxon>Teleostei</taxon>
        <taxon>Protacanthopterygii</taxon>
        <taxon>Salmoniformes</taxon>
        <taxon>Salmonidae</taxon>
        <taxon>Salmoninae</taxon>
        <taxon>Salmo</taxon>
    </lineage>
</organism>
<keyword evidence="3" id="KW-1185">Reference proteome</keyword>
<evidence type="ECO:0000259" key="2">
    <source>
        <dbReference type="PROSITE" id="PS50181"/>
    </source>
</evidence>
<dbReference type="PANTHER" id="PTHR20933:SF4">
    <property type="entry name" value="F-BOX INVOLVED IN POLYQ PATHOGENESIS, ISOFORM A"/>
    <property type="match status" value="1"/>
</dbReference>
<dbReference type="Proteomes" id="UP001652741">
    <property type="component" value="Chromosome ssa15"/>
</dbReference>
<evidence type="ECO:0000256" key="1">
    <source>
        <dbReference type="SAM" id="SignalP"/>
    </source>
</evidence>
<dbReference type="InterPro" id="IPR032675">
    <property type="entry name" value="LRR_dom_sf"/>
</dbReference>
<sequence length="432" mass="48674">MIFFLTLWLLWYLVTTRERGIVETFSYWISSTSSDSVYKKFSRFVFTDHTHKGLVDSGMEFPEEVLAHIFSYLSVTERDSASAVCKRWSQSMSHPRVWRYTEIRCETGEQEDPALQHFSSLLPLVRHLKITVSSLSDPANRSAALSVLRLATSGPLQTLSLSCSGGVPLFYSGHDLEEGLEAALTTAPEHVGGAFLSHLDLRGVPFTLSQSLVRVLARQSPNLRSLLVNNQTLVCKVEPEAVVEVLGLCPLLNTLGLFYTSLSQKVVDELLLPQRCPLLAMELYCERFAKYIPPLEDNVWAGLKHRHPGLKVSLILDHTLPMDHFSSVLQPSVPLQHLELLTFTDLVQQTHLVTQSYSHALETIILQTTSSPELDSALRSLAAACSRLREVHCYCVVSCDVVRAFKDCCPHLWRYTLKTRKEPHPWKCTVIK</sequence>
<dbReference type="SUPFAM" id="SSF81383">
    <property type="entry name" value="F-box domain"/>
    <property type="match status" value="1"/>
</dbReference>
<name>A0A1S3M7I5_SALSA</name>
<dbReference type="GO" id="GO:0031398">
    <property type="term" value="P:positive regulation of protein ubiquitination"/>
    <property type="evidence" value="ECO:0007669"/>
    <property type="project" value="TreeGrafter"/>
</dbReference>
<protein>
    <submittedName>
        <fullName evidence="4">F-box/LRR-repeat protein 8 isoform X1</fullName>
    </submittedName>
</protein>
<dbReference type="SMART" id="SM00256">
    <property type="entry name" value="FBOX"/>
    <property type="match status" value="1"/>
</dbReference>
<dbReference type="CTD" id="55336"/>
<reference evidence="4" key="1">
    <citation type="submission" date="2025-08" db="UniProtKB">
        <authorList>
            <consortium name="RefSeq"/>
        </authorList>
    </citation>
    <scope>IDENTIFICATION</scope>
</reference>
<dbReference type="Gene3D" id="3.80.10.10">
    <property type="entry name" value="Ribonuclease Inhibitor"/>
    <property type="match status" value="1"/>
</dbReference>
<proteinExistence type="predicted"/>
<dbReference type="GeneID" id="106570955"/>
<dbReference type="InterPro" id="IPR001810">
    <property type="entry name" value="F-box_dom"/>
</dbReference>
<dbReference type="STRING" id="8030.ENSSSAP00000040733"/>
<dbReference type="PROSITE" id="PS50181">
    <property type="entry name" value="FBOX"/>
    <property type="match status" value="1"/>
</dbReference>
<dbReference type="RefSeq" id="XP_013999035.2">
    <property type="nucleotide sequence ID" value="XM_014143560.2"/>
</dbReference>
<feature type="domain" description="F-box" evidence="2">
    <location>
        <begin position="55"/>
        <end position="101"/>
    </location>
</feature>
<gene>
    <name evidence="4" type="primary">fbxl8</name>
</gene>
<keyword evidence="1" id="KW-0732">Signal</keyword>
<evidence type="ECO:0000313" key="4">
    <source>
        <dbReference type="RefSeq" id="XP_013999035.2"/>
    </source>
</evidence>
<evidence type="ECO:0000313" key="3">
    <source>
        <dbReference type="Proteomes" id="UP001652741"/>
    </source>
</evidence>
<dbReference type="InterPro" id="IPR036047">
    <property type="entry name" value="F-box-like_dom_sf"/>
</dbReference>
<dbReference type="Gene3D" id="1.20.1280.50">
    <property type="match status" value="1"/>
</dbReference>
<accession>A0A1S3M7I5</accession>